<organism evidence="3 4">
    <name type="scientific">Rhizobium tropici</name>
    <dbReference type="NCBI Taxonomy" id="398"/>
    <lineage>
        <taxon>Bacteria</taxon>
        <taxon>Pseudomonadati</taxon>
        <taxon>Pseudomonadota</taxon>
        <taxon>Alphaproteobacteria</taxon>
        <taxon>Hyphomicrobiales</taxon>
        <taxon>Rhizobiaceae</taxon>
        <taxon>Rhizobium/Agrobacterium group</taxon>
        <taxon>Rhizobium</taxon>
    </lineage>
</organism>
<evidence type="ECO:0000259" key="1">
    <source>
        <dbReference type="Pfam" id="PF11695"/>
    </source>
</evidence>
<dbReference type="EMBL" id="JACHBF010000042">
    <property type="protein sequence ID" value="MBB6495798.1"/>
    <property type="molecule type" value="Genomic_DNA"/>
</dbReference>
<dbReference type="Proteomes" id="UP000471190">
    <property type="component" value="Unassembled WGS sequence"/>
</dbReference>
<proteinExistence type="predicted"/>
<evidence type="ECO:0000313" key="3">
    <source>
        <dbReference type="EMBL" id="NEV13027.1"/>
    </source>
</evidence>
<dbReference type="EMBL" id="JAADZA010000021">
    <property type="protein sequence ID" value="NEV13027.1"/>
    <property type="molecule type" value="Genomic_DNA"/>
</dbReference>
<protein>
    <submittedName>
        <fullName evidence="3">DUF3291 domain-containing protein</fullName>
    </submittedName>
</protein>
<evidence type="ECO:0000313" key="4">
    <source>
        <dbReference type="Proteomes" id="UP000471190"/>
    </source>
</evidence>
<keyword evidence="5" id="KW-1185">Reference proteome</keyword>
<comment type="caution">
    <text evidence="3">The sequence shown here is derived from an EMBL/GenBank/DDBJ whole genome shotgun (WGS) entry which is preliminary data.</text>
</comment>
<feature type="domain" description="DUF3291" evidence="1">
    <location>
        <begin position="9"/>
        <end position="156"/>
    </location>
</feature>
<name>A0A6P1C8G4_RHITR</name>
<dbReference type="Pfam" id="PF11695">
    <property type="entry name" value="DUF3291"/>
    <property type="match status" value="1"/>
</dbReference>
<dbReference type="InterPro" id="IPR021708">
    <property type="entry name" value="DUF3291"/>
</dbReference>
<reference evidence="2 5" key="2">
    <citation type="submission" date="2020-08" db="EMBL/GenBank/DDBJ databases">
        <title>Genomic Encyclopedia of Type Strains, Phase IV (KMG-V): Genome sequencing to study the core and pangenomes of soil and plant-associated prokaryotes.</title>
        <authorList>
            <person name="Whitman W."/>
        </authorList>
    </citation>
    <scope>NUCLEOTIDE SEQUENCE [LARGE SCALE GENOMIC DNA]</scope>
    <source>
        <strain evidence="2 5">SEMIA 4059</strain>
    </source>
</reference>
<reference evidence="3 4" key="1">
    <citation type="submission" date="2020-02" db="EMBL/GenBank/DDBJ databases">
        <title>Draft genome sequence of Rhizobium tropici.</title>
        <authorList>
            <person name="Khayi S."/>
            <person name="Jemo M."/>
        </authorList>
    </citation>
    <scope>NUCLEOTIDE SEQUENCE [LARGE SCALE GENOMIC DNA]</scope>
    <source>
        <strain evidence="3 4">A12</strain>
    </source>
</reference>
<evidence type="ECO:0000313" key="5">
    <source>
        <dbReference type="Proteomes" id="UP000526625"/>
    </source>
</evidence>
<evidence type="ECO:0000313" key="2">
    <source>
        <dbReference type="EMBL" id="MBB6495798.1"/>
    </source>
</evidence>
<gene>
    <name evidence="2" type="ORF">GGD45_006264</name>
    <name evidence="3" type="ORF">GXW80_18720</name>
</gene>
<dbReference type="Proteomes" id="UP000526625">
    <property type="component" value="Unassembled WGS sequence"/>
</dbReference>
<dbReference type="RefSeq" id="WP_015341278.1">
    <property type="nucleotide sequence ID" value="NZ_JAADZA010000021.1"/>
</dbReference>
<accession>A0A6P1C8G4</accession>
<dbReference type="AlphaFoldDB" id="A0A6P1C8G4"/>
<sequence>MPVAGSQHLAMYNFGLHVEAYESPAVEGFRLREAANFEAAARAHGFFGRSGYVGEPGTACWGEQVFPRFIEGSGFQTAPSSLSLWADIESLMAFTYSGVHADALKHGRHWNVRQSWPPLVLWWVEAGAVPRWQDGVERLEHLHDYGAGPRAFSFKQPYGSDGQPLEIDRSRIKEIVALNAATQGELLAHVLTLKI</sequence>